<name>A0ABS4K463_9CLOT</name>
<dbReference type="InterPro" id="IPR021764">
    <property type="entry name" value="Enterochelin_esterase_N"/>
</dbReference>
<dbReference type="Gene3D" id="2.60.40.10">
    <property type="entry name" value="Immunoglobulins"/>
    <property type="match status" value="1"/>
</dbReference>
<evidence type="ECO:0000313" key="7">
    <source>
        <dbReference type="Proteomes" id="UP001519308"/>
    </source>
</evidence>
<evidence type="ECO:0000259" key="5">
    <source>
        <dbReference type="Pfam" id="PF11806"/>
    </source>
</evidence>
<protein>
    <submittedName>
        <fullName evidence="6">Enterochelin esterase family protein</fullName>
    </submittedName>
</protein>
<keyword evidence="7" id="KW-1185">Reference proteome</keyword>
<dbReference type="PANTHER" id="PTHR48098">
    <property type="entry name" value="ENTEROCHELIN ESTERASE-RELATED"/>
    <property type="match status" value="1"/>
</dbReference>
<dbReference type="Pfam" id="PF00756">
    <property type="entry name" value="Esterase"/>
    <property type="match status" value="1"/>
</dbReference>
<dbReference type="InterPro" id="IPR050583">
    <property type="entry name" value="Mycobacterial_A85_antigen"/>
</dbReference>
<comment type="similarity">
    <text evidence="4">Belongs to the Fes family.</text>
</comment>
<dbReference type="SUPFAM" id="SSF81296">
    <property type="entry name" value="E set domains"/>
    <property type="match status" value="1"/>
</dbReference>
<dbReference type="InterPro" id="IPR000801">
    <property type="entry name" value="Esterase-like"/>
</dbReference>
<keyword evidence="3" id="KW-0378">Hydrolase</keyword>
<dbReference type="Pfam" id="PF11806">
    <property type="entry name" value="Enterochelin_N"/>
    <property type="match status" value="1"/>
</dbReference>
<dbReference type="InterPro" id="IPR029058">
    <property type="entry name" value="AB_hydrolase_fold"/>
</dbReference>
<dbReference type="PANTHER" id="PTHR48098:SF3">
    <property type="entry name" value="IRON(III) ENTEROBACTIN ESTERASE"/>
    <property type="match status" value="1"/>
</dbReference>
<dbReference type="Gene3D" id="3.40.50.1820">
    <property type="entry name" value="alpha/beta hydrolase"/>
    <property type="match status" value="1"/>
</dbReference>
<organism evidence="6 7">
    <name type="scientific">Clostridium punense</name>
    <dbReference type="NCBI Taxonomy" id="1054297"/>
    <lineage>
        <taxon>Bacteria</taxon>
        <taxon>Bacillati</taxon>
        <taxon>Bacillota</taxon>
        <taxon>Clostridia</taxon>
        <taxon>Eubacteriales</taxon>
        <taxon>Clostridiaceae</taxon>
        <taxon>Clostridium</taxon>
    </lineage>
</organism>
<dbReference type="RefSeq" id="WP_021283904.1">
    <property type="nucleotide sequence ID" value="NZ_JAGGLL010000012.1"/>
</dbReference>
<reference evidence="6 7" key="1">
    <citation type="submission" date="2021-03" db="EMBL/GenBank/DDBJ databases">
        <title>Genomic Encyclopedia of Type Strains, Phase IV (KMG-IV): sequencing the most valuable type-strain genomes for metagenomic binning, comparative biology and taxonomic classification.</title>
        <authorList>
            <person name="Goeker M."/>
        </authorList>
    </citation>
    <scope>NUCLEOTIDE SEQUENCE [LARGE SCALE GENOMIC DNA]</scope>
    <source>
        <strain evidence="6 7">DSM 28650</strain>
    </source>
</reference>
<dbReference type="EMBL" id="JAGGLL010000012">
    <property type="protein sequence ID" value="MBP2022050.1"/>
    <property type="molecule type" value="Genomic_DNA"/>
</dbReference>
<comment type="caution">
    <text evidence="6">The sequence shown here is derived from an EMBL/GenBank/DDBJ whole genome shotgun (WGS) entry which is preliminary data.</text>
</comment>
<dbReference type="InterPro" id="IPR014756">
    <property type="entry name" value="Ig_E-set"/>
</dbReference>
<dbReference type="SUPFAM" id="SSF53474">
    <property type="entry name" value="alpha/beta-Hydrolases"/>
    <property type="match status" value="1"/>
</dbReference>
<evidence type="ECO:0000256" key="4">
    <source>
        <dbReference type="ARBA" id="ARBA00024201"/>
    </source>
</evidence>
<evidence type="ECO:0000256" key="1">
    <source>
        <dbReference type="ARBA" id="ARBA00004496"/>
    </source>
</evidence>
<proteinExistence type="inferred from homology"/>
<evidence type="ECO:0000313" key="6">
    <source>
        <dbReference type="EMBL" id="MBP2022050.1"/>
    </source>
</evidence>
<sequence length="403" mass="46498">MGRVLSKSKTIIELEDKINQGNREALQAFWDKLKDKGTPIIENIEGDSENALVTFVFKADEEVENVVFMPPVGRMNFLENKMERLLKTNLWHASYKIKNDIRFSYFFSVNDSLDPNSTERWDKLENDQFNKNKLVYKGKNGEWDKIDSYAIMPKAEEHFWVKERSNTLKGTLHEYEFQSKNFKDGRRIRIYTPHDYKKQDKPYKVLTLTDGDEYINILSTVQVLDNLISDEKIPPIVAIFIDSTETRGEELRCNDIFGDVVVKELIPWVRERYNISNKAEDAIIGGFSLGGLTATYLGLKHSEVFGNVLSQSGSYWYKAEGYEGTEMDCWLSTEFKSIDKLPLKFYLNVGVLEHEERMIGTNIKLRDALISKGYTVNFEYFNSGHDCLSWGETLANGLISLIG</sequence>
<keyword evidence="2" id="KW-0963">Cytoplasm</keyword>
<dbReference type="InterPro" id="IPR013783">
    <property type="entry name" value="Ig-like_fold"/>
</dbReference>
<evidence type="ECO:0000256" key="3">
    <source>
        <dbReference type="ARBA" id="ARBA00022801"/>
    </source>
</evidence>
<feature type="domain" description="Enterochelin esterase N-terminal" evidence="5">
    <location>
        <begin position="53"/>
        <end position="160"/>
    </location>
</feature>
<gene>
    <name evidence="6" type="ORF">J2Z44_001851</name>
</gene>
<comment type="subcellular location">
    <subcellularLocation>
        <location evidence="1">Cytoplasm</location>
    </subcellularLocation>
</comment>
<evidence type="ECO:0000256" key="2">
    <source>
        <dbReference type="ARBA" id="ARBA00022490"/>
    </source>
</evidence>
<dbReference type="Proteomes" id="UP001519308">
    <property type="component" value="Unassembled WGS sequence"/>
</dbReference>
<accession>A0ABS4K463</accession>